<comment type="subcellular location">
    <subcellularLocation>
        <location evidence="1">Nucleus</location>
    </subcellularLocation>
</comment>
<feature type="region of interest" description="Disordered" evidence="6">
    <location>
        <begin position="147"/>
        <end position="231"/>
    </location>
</feature>
<feature type="compositionally biased region" description="Polar residues" evidence="6">
    <location>
        <begin position="55"/>
        <end position="66"/>
    </location>
</feature>
<keyword evidence="9" id="KW-1185">Reference proteome</keyword>
<organism evidence="8 9">
    <name type="scientific">Mucor lusitanicus CBS 277.49</name>
    <dbReference type="NCBI Taxonomy" id="747725"/>
    <lineage>
        <taxon>Eukaryota</taxon>
        <taxon>Fungi</taxon>
        <taxon>Fungi incertae sedis</taxon>
        <taxon>Mucoromycota</taxon>
        <taxon>Mucoromycotina</taxon>
        <taxon>Mucoromycetes</taxon>
        <taxon>Mucorales</taxon>
        <taxon>Mucorineae</taxon>
        <taxon>Mucoraceae</taxon>
        <taxon>Mucor</taxon>
    </lineage>
</organism>
<feature type="compositionally biased region" description="Low complexity" evidence="6">
    <location>
        <begin position="194"/>
        <end position="205"/>
    </location>
</feature>
<feature type="compositionally biased region" description="Low complexity" evidence="6">
    <location>
        <begin position="333"/>
        <end position="363"/>
    </location>
</feature>
<keyword evidence="5" id="KW-0539">Nucleus</keyword>
<name>A0A168NHG4_MUCCL</name>
<keyword evidence="3" id="KW-0238">DNA-binding</keyword>
<evidence type="ECO:0000313" key="8">
    <source>
        <dbReference type="EMBL" id="OAD06276.1"/>
    </source>
</evidence>
<evidence type="ECO:0000256" key="2">
    <source>
        <dbReference type="ARBA" id="ARBA00023015"/>
    </source>
</evidence>
<protein>
    <submittedName>
        <fullName evidence="8">Basic-leucine zipper transcription factor</fullName>
    </submittedName>
</protein>
<dbReference type="InterPro" id="IPR020956">
    <property type="entry name" value="TF_Aft1_OSM"/>
</dbReference>
<evidence type="ECO:0000256" key="6">
    <source>
        <dbReference type="SAM" id="MobiDB-lite"/>
    </source>
</evidence>
<dbReference type="EMBL" id="AMYB01000002">
    <property type="protein sequence ID" value="OAD06276.1"/>
    <property type="molecule type" value="Genomic_DNA"/>
</dbReference>
<dbReference type="AlphaFoldDB" id="A0A168NHG4"/>
<comment type="caution">
    <text evidence="8">The sequence shown here is derived from an EMBL/GenBank/DDBJ whole genome shotgun (WGS) entry which is preliminary data.</text>
</comment>
<evidence type="ECO:0000259" key="7">
    <source>
        <dbReference type="PROSITE" id="PS50217"/>
    </source>
</evidence>
<dbReference type="SUPFAM" id="SSF57959">
    <property type="entry name" value="Leucine zipper domain"/>
    <property type="match status" value="1"/>
</dbReference>
<feature type="compositionally biased region" description="Basic residues" evidence="6">
    <location>
        <begin position="211"/>
        <end position="220"/>
    </location>
</feature>
<dbReference type="PRINTS" id="PR00043">
    <property type="entry name" value="LEUZIPPRJUN"/>
</dbReference>
<dbReference type="STRING" id="747725.A0A168NHG4"/>
<dbReference type="InterPro" id="IPR051027">
    <property type="entry name" value="bZIP_transcription_factors"/>
</dbReference>
<dbReference type="FunFam" id="1.20.5.170:FF:000053">
    <property type="entry name" value="BZIP transcription factor AtfA"/>
    <property type="match status" value="1"/>
</dbReference>
<evidence type="ECO:0000256" key="3">
    <source>
        <dbReference type="ARBA" id="ARBA00023125"/>
    </source>
</evidence>
<dbReference type="InterPro" id="IPR046347">
    <property type="entry name" value="bZIP_sf"/>
</dbReference>
<dbReference type="InterPro" id="IPR004827">
    <property type="entry name" value="bZIP"/>
</dbReference>
<dbReference type="Pfam" id="PF00170">
    <property type="entry name" value="bZIP_1"/>
    <property type="match status" value="1"/>
</dbReference>
<dbReference type="Pfam" id="PF11785">
    <property type="entry name" value="Aft1_OSA"/>
    <property type="match status" value="1"/>
</dbReference>
<keyword evidence="2" id="KW-0805">Transcription regulation</keyword>
<feature type="region of interest" description="Disordered" evidence="6">
    <location>
        <begin position="33"/>
        <end position="74"/>
    </location>
</feature>
<keyword evidence="4" id="KW-0804">Transcription</keyword>
<sequence>MLSTNSLIADSNNSKVIQPDIDPMLMVYAPMPHEQPQGSDILMENASVPDLLAENSYNTDGQSGPSSAEEAVFPPTYAALPTTKLEEEPNPFEQSFESVEKSHTKQQQQQQQQHRPANLPNVQRVETSYINSENEWDSSLRSGILSPSMLSRPTHTNTTVYNSTTSTFNTASTTTTHQTPAQPKRSRQVSTANSSCSEDSSFIISTPSKPTNKKPRRQKKSTVEQPEDEEKRKNFLERNRIAALKCRQRKKQWLQNLQTKVEYLAADNEQFHMQANALRDEVIRLKTLLMIHKDCPVNPSAVQVALSRPIPGIFDPSSSSSSSPHSALQRSAATSSLGISPPSSSSSTTTATLASSTADTTPI</sequence>
<dbReference type="InterPro" id="IPR002112">
    <property type="entry name" value="Leuzip_Jun"/>
</dbReference>
<dbReference type="GO" id="GO:0005634">
    <property type="term" value="C:nucleus"/>
    <property type="evidence" value="ECO:0007669"/>
    <property type="project" value="UniProtKB-SubCell"/>
</dbReference>
<dbReference type="VEuPathDB" id="FungiDB:MUCCIDRAFT_90750"/>
<feature type="region of interest" description="Disordered" evidence="6">
    <location>
        <begin position="88"/>
        <end position="122"/>
    </location>
</feature>
<dbReference type="PROSITE" id="PS50217">
    <property type="entry name" value="BZIP"/>
    <property type="match status" value="1"/>
</dbReference>
<dbReference type="Gene3D" id="1.20.5.170">
    <property type="match status" value="1"/>
</dbReference>
<evidence type="ECO:0000256" key="4">
    <source>
        <dbReference type="ARBA" id="ARBA00023163"/>
    </source>
</evidence>
<evidence type="ECO:0000313" key="9">
    <source>
        <dbReference type="Proteomes" id="UP000077051"/>
    </source>
</evidence>
<proteinExistence type="predicted"/>
<feature type="domain" description="BZIP" evidence="7">
    <location>
        <begin position="229"/>
        <end position="292"/>
    </location>
</feature>
<feature type="region of interest" description="Disordered" evidence="6">
    <location>
        <begin position="315"/>
        <end position="363"/>
    </location>
</feature>
<feature type="compositionally biased region" description="Low complexity" evidence="6">
    <location>
        <begin position="154"/>
        <end position="179"/>
    </location>
</feature>
<dbReference type="GO" id="GO:0003677">
    <property type="term" value="F:DNA binding"/>
    <property type="evidence" value="ECO:0007669"/>
    <property type="project" value="UniProtKB-KW"/>
</dbReference>
<reference evidence="8 9" key="1">
    <citation type="submission" date="2015-06" db="EMBL/GenBank/DDBJ databases">
        <title>Expansion of signal transduction pathways in fungi by whole-genome duplication.</title>
        <authorList>
            <consortium name="DOE Joint Genome Institute"/>
            <person name="Corrochano L.M."/>
            <person name="Kuo A."/>
            <person name="Marcet-Houben M."/>
            <person name="Polaino S."/>
            <person name="Salamov A."/>
            <person name="Villalobos J.M."/>
            <person name="Alvarez M.I."/>
            <person name="Avalos J."/>
            <person name="Benito E.P."/>
            <person name="Benoit I."/>
            <person name="Burger G."/>
            <person name="Camino L.P."/>
            <person name="Canovas D."/>
            <person name="Cerda-Olmedo E."/>
            <person name="Cheng J.-F."/>
            <person name="Dominguez A."/>
            <person name="Elias M."/>
            <person name="Eslava A.P."/>
            <person name="Glaser F."/>
            <person name="Grimwood J."/>
            <person name="Gutierrez G."/>
            <person name="Heitman J."/>
            <person name="Henrissat B."/>
            <person name="Iturriaga E.A."/>
            <person name="Lang B.F."/>
            <person name="Lavin J.L."/>
            <person name="Lee S."/>
            <person name="Li W."/>
            <person name="Lindquist E."/>
            <person name="Lopez-Garcia S."/>
            <person name="Luque E.M."/>
            <person name="Marcos A.T."/>
            <person name="Martin J."/>
            <person name="Mccluskey K."/>
            <person name="Medina H.R."/>
            <person name="Miralles-Duran A."/>
            <person name="Miyazaki A."/>
            <person name="Munoz-Torres E."/>
            <person name="Oguiza J.A."/>
            <person name="Ohm R."/>
            <person name="Olmedo M."/>
            <person name="Orejas M."/>
            <person name="Ortiz-Castellanos L."/>
            <person name="Pisabarro A.G."/>
            <person name="Rodriguez-Romero J."/>
            <person name="Ruiz-Herrera J."/>
            <person name="Ruiz-Vazquez R."/>
            <person name="Sanz C."/>
            <person name="Schackwitz W."/>
            <person name="Schmutz J."/>
            <person name="Shahriari M."/>
            <person name="Shelest E."/>
            <person name="Silva-Franco F."/>
            <person name="Soanes D."/>
            <person name="Syed K."/>
            <person name="Tagua V.G."/>
            <person name="Talbot N.J."/>
            <person name="Thon M."/>
            <person name="De Vries R.P."/>
            <person name="Wiebenga A."/>
            <person name="Yadav J.S."/>
            <person name="Braun E.L."/>
            <person name="Baker S."/>
            <person name="Garre V."/>
            <person name="Horwitz B."/>
            <person name="Torres-Martinez S."/>
            <person name="Idnurm A."/>
            <person name="Herrera-Estrella A."/>
            <person name="Gabaldon T."/>
            <person name="Grigoriev I.V."/>
        </authorList>
    </citation>
    <scope>NUCLEOTIDE SEQUENCE [LARGE SCALE GENOMIC DNA]</scope>
    <source>
        <strain evidence="8 9">CBS 277.49</strain>
    </source>
</reference>
<dbReference type="GO" id="GO:0003700">
    <property type="term" value="F:DNA-binding transcription factor activity"/>
    <property type="evidence" value="ECO:0007669"/>
    <property type="project" value="InterPro"/>
</dbReference>
<evidence type="ECO:0000256" key="1">
    <source>
        <dbReference type="ARBA" id="ARBA00004123"/>
    </source>
</evidence>
<gene>
    <name evidence="8" type="ORF">MUCCIDRAFT_90750</name>
</gene>
<dbReference type="SMART" id="SM00338">
    <property type="entry name" value="BRLZ"/>
    <property type="match status" value="1"/>
</dbReference>
<evidence type="ECO:0000256" key="5">
    <source>
        <dbReference type="ARBA" id="ARBA00023242"/>
    </source>
</evidence>
<accession>A0A168NHG4</accession>
<dbReference type="OrthoDB" id="295274at2759"/>
<dbReference type="CDD" id="cd14687">
    <property type="entry name" value="bZIP_ATF2"/>
    <property type="match status" value="1"/>
</dbReference>
<dbReference type="Proteomes" id="UP000077051">
    <property type="component" value="Unassembled WGS sequence"/>
</dbReference>
<dbReference type="PANTHER" id="PTHR19304">
    <property type="entry name" value="CYCLIC-AMP RESPONSE ELEMENT BINDING PROTEIN"/>
    <property type="match status" value="1"/>
</dbReference>